<organism evidence="2 3">
    <name type="scientific">Dreissena polymorpha</name>
    <name type="common">Zebra mussel</name>
    <name type="synonym">Mytilus polymorpha</name>
    <dbReference type="NCBI Taxonomy" id="45954"/>
    <lineage>
        <taxon>Eukaryota</taxon>
        <taxon>Metazoa</taxon>
        <taxon>Spiralia</taxon>
        <taxon>Lophotrochozoa</taxon>
        <taxon>Mollusca</taxon>
        <taxon>Bivalvia</taxon>
        <taxon>Autobranchia</taxon>
        <taxon>Heteroconchia</taxon>
        <taxon>Euheterodonta</taxon>
        <taxon>Imparidentia</taxon>
        <taxon>Neoheterodontei</taxon>
        <taxon>Myida</taxon>
        <taxon>Dreissenoidea</taxon>
        <taxon>Dreissenidae</taxon>
        <taxon>Dreissena</taxon>
    </lineage>
</organism>
<reference evidence="2" key="2">
    <citation type="submission" date="2020-11" db="EMBL/GenBank/DDBJ databases">
        <authorList>
            <person name="McCartney M.A."/>
            <person name="Auch B."/>
            <person name="Kono T."/>
            <person name="Mallez S."/>
            <person name="Becker A."/>
            <person name="Gohl D.M."/>
            <person name="Silverstein K.A.T."/>
            <person name="Koren S."/>
            <person name="Bechman K.B."/>
            <person name="Herman A."/>
            <person name="Abrahante J.E."/>
            <person name="Garbe J."/>
        </authorList>
    </citation>
    <scope>NUCLEOTIDE SEQUENCE</scope>
    <source>
        <strain evidence="2">Duluth1</strain>
        <tissue evidence="2">Whole animal</tissue>
    </source>
</reference>
<comment type="similarity">
    <text evidence="1">Belongs to the dynein light chain Tctex-type family.</text>
</comment>
<dbReference type="Pfam" id="PF03645">
    <property type="entry name" value="Tctex-1"/>
    <property type="match status" value="1"/>
</dbReference>
<name>A0A9D4K6Z6_DREPO</name>
<dbReference type="Proteomes" id="UP000828390">
    <property type="component" value="Unassembled WGS sequence"/>
</dbReference>
<sequence length="56" mass="6623">MLTDLIKYHVIDMGFQRYKYIVTLIIGQDIHRGVRVVSRCMTITPRRVITILDCTR</sequence>
<evidence type="ECO:0000256" key="1">
    <source>
        <dbReference type="ARBA" id="ARBA00005361"/>
    </source>
</evidence>
<dbReference type="InterPro" id="IPR038586">
    <property type="entry name" value="Tctex-1-like_sf"/>
</dbReference>
<protein>
    <submittedName>
        <fullName evidence="2">Uncharacterized protein</fullName>
    </submittedName>
</protein>
<gene>
    <name evidence="2" type="ORF">DPMN_107580</name>
</gene>
<evidence type="ECO:0000313" key="3">
    <source>
        <dbReference type="Proteomes" id="UP000828390"/>
    </source>
</evidence>
<evidence type="ECO:0000313" key="2">
    <source>
        <dbReference type="EMBL" id="KAH3834260.1"/>
    </source>
</evidence>
<accession>A0A9D4K6Z6</accession>
<comment type="caution">
    <text evidence="2">The sequence shown here is derived from an EMBL/GenBank/DDBJ whole genome shotgun (WGS) entry which is preliminary data.</text>
</comment>
<dbReference type="InterPro" id="IPR005334">
    <property type="entry name" value="Tctex-1-like"/>
</dbReference>
<dbReference type="EMBL" id="JAIWYP010000004">
    <property type="protein sequence ID" value="KAH3834260.1"/>
    <property type="molecule type" value="Genomic_DNA"/>
</dbReference>
<dbReference type="Gene3D" id="3.30.1140.40">
    <property type="entry name" value="Tctex-1"/>
    <property type="match status" value="1"/>
</dbReference>
<reference evidence="2" key="1">
    <citation type="journal article" date="2019" name="bioRxiv">
        <title>The Genome of the Zebra Mussel, Dreissena polymorpha: A Resource for Invasive Species Research.</title>
        <authorList>
            <person name="McCartney M.A."/>
            <person name="Auch B."/>
            <person name="Kono T."/>
            <person name="Mallez S."/>
            <person name="Zhang Y."/>
            <person name="Obille A."/>
            <person name="Becker A."/>
            <person name="Abrahante J.E."/>
            <person name="Garbe J."/>
            <person name="Badalamenti J.P."/>
            <person name="Herman A."/>
            <person name="Mangelson H."/>
            <person name="Liachko I."/>
            <person name="Sullivan S."/>
            <person name="Sone E.D."/>
            <person name="Koren S."/>
            <person name="Silverstein K.A.T."/>
            <person name="Beckman K.B."/>
            <person name="Gohl D.M."/>
        </authorList>
    </citation>
    <scope>NUCLEOTIDE SEQUENCE</scope>
    <source>
        <strain evidence="2">Duluth1</strain>
        <tissue evidence="2">Whole animal</tissue>
    </source>
</reference>
<keyword evidence="3" id="KW-1185">Reference proteome</keyword>
<proteinExistence type="inferred from homology"/>
<dbReference type="AlphaFoldDB" id="A0A9D4K6Z6"/>